<accession>A0ABW9D2B7</accession>
<proteinExistence type="predicted"/>
<dbReference type="RefSeq" id="WP_408210763.1">
    <property type="nucleotide sequence ID" value="NZ_JAQQBZ010000004.1"/>
</dbReference>
<dbReference type="Pfam" id="PF05488">
    <property type="entry name" value="PAAR_motif"/>
    <property type="match status" value="1"/>
</dbReference>
<keyword evidence="3" id="KW-1185">Reference proteome</keyword>
<dbReference type="Gene3D" id="2.60.200.60">
    <property type="match status" value="1"/>
</dbReference>
<feature type="region of interest" description="Disordered" evidence="1">
    <location>
        <begin position="128"/>
        <end position="153"/>
    </location>
</feature>
<dbReference type="EMBL" id="JAQQBZ010000004">
    <property type="protein sequence ID" value="MFM0593016.1"/>
    <property type="molecule type" value="Genomic_DNA"/>
</dbReference>
<name>A0ABW9D2B7_9BURK</name>
<sequence>MGFAFIREGDTTSHGGRVLSCTPSNTMYGKPLALLGDKVSCPKCGGVYPIVSVKQLGMTFGGRPVASDGDKTACGAVLIATQSSATATPTGGTGGSIGSGKSVVSHANDGQQDGPHRGRFQVLDDITNQPIPNHPYTLTSSTGQTVQGTTDTNGYTSWLETHEASSLTFDHAGSTVGA</sequence>
<evidence type="ECO:0000313" key="2">
    <source>
        <dbReference type="EMBL" id="MFM0593016.1"/>
    </source>
</evidence>
<comment type="caution">
    <text evidence="2">The sequence shown here is derived from an EMBL/GenBank/DDBJ whole genome shotgun (WGS) entry which is preliminary data.</text>
</comment>
<evidence type="ECO:0000256" key="1">
    <source>
        <dbReference type="SAM" id="MobiDB-lite"/>
    </source>
</evidence>
<dbReference type="InterPro" id="IPR008727">
    <property type="entry name" value="PAAR_motif"/>
</dbReference>
<feature type="region of interest" description="Disordered" evidence="1">
    <location>
        <begin position="85"/>
        <end position="116"/>
    </location>
</feature>
<protein>
    <submittedName>
        <fullName evidence="2">PAAR domain-containing protein</fullName>
    </submittedName>
</protein>
<dbReference type="CDD" id="cd14744">
    <property type="entry name" value="PAAR_CT_2"/>
    <property type="match status" value="1"/>
</dbReference>
<evidence type="ECO:0000313" key="3">
    <source>
        <dbReference type="Proteomes" id="UP001629367"/>
    </source>
</evidence>
<dbReference type="Proteomes" id="UP001629367">
    <property type="component" value="Unassembled WGS sequence"/>
</dbReference>
<feature type="compositionally biased region" description="Low complexity" evidence="1">
    <location>
        <begin position="137"/>
        <end position="152"/>
    </location>
</feature>
<gene>
    <name evidence="2" type="ORF">PQQ68_08275</name>
</gene>
<reference evidence="2 3" key="1">
    <citation type="journal article" date="2024" name="Chem. Sci.">
        <title>Discovery of megapolipeptins by genome mining of a Burkholderiales bacteria collection.</title>
        <authorList>
            <person name="Paulo B.S."/>
            <person name="Recchia M.J.J."/>
            <person name="Lee S."/>
            <person name="Fergusson C.H."/>
            <person name="Romanowski S.B."/>
            <person name="Hernandez A."/>
            <person name="Krull N."/>
            <person name="Liu D.Y."/>
            <person name="Cavanagh H."/>
            <person name="Bos A."/>
            <person name="Gray C.A."/>
            <person name="Murphy B.T."/>
            <person name="Linington R.G."/>
            <person name="Eustaquio A.S."/>
        </authorList>
    </citation>
    <scope>NUCLEOTIDE SEQUENCE [LARGE SCALE GENOMIC DNA]</scope>
    <source>
        <strain evidence="2 3">RL17-335-BIF-A</strain>
    </source>
</reference>
<organism evidence="2 3">
    <name type="scientific">Paraburkholderia dilworthii</name>
    <dbReference type="NCBI Taxonomy" id="948106"/>
    <lineage>
        <taxon>Bacteria</taxon>
        <taxon>Pseudomonadati</taxon>
        <taxon>Pseudomonadota</taxon>
        <taxon>Betaproteobacteria</taxon>
        <taxon>Burkholderiales</taxon>
        <taxon>Burkholderiaceae</taxon>
        <taxon>Paraburkholderia</taxon>
    </lineage>
</organism>